<name>A0A2H4P870_9CAUD</name>
<dbReference type="InterPro" id="IPR021122">
    <property type="entry name" value="RNA_ligase_dom_REL/Rnl2"/>
</dbReference>
<evidence type="ECO:0000259" key="1">
    <source>
        <dbReference type="Pfam" id="PF09414"/>
    </source>
</evidence>
<evidence type="ECO:0000313" key="3">
    <source>
        <dbReference type="Proteomes" id="UP000241096"/>
    </source>
</evidence>
<dbReference type="Gene3D" id="3.30.470.30">
    <property type="entry name" value="DNA ligase/mRNA capping enzyme"/>
    <property type="match status" value="1"/>
</dbReference>
<keyword evidence="3" id="KW-1185">Reference proteome</keyword>
<dbReference type="EMBL" id="MG018930">
    <property type="protein sequence ID" value="ATW58368.1"/>
    <property type="molecule type" value="Genomic_DNA"/>
</dbReference>
<accession>A0A2H4P870</accession>
<keyword evidence="2" id="KW-0436">Ligase</keyword>
<dbReference type="NCBIfam" id="TIGR02306">
    <property type="entry name" value="RNA_lig_DRB0094"/>
    <property type="match status" value="1"/>
</dbReference>
<protein>
    <submittedName>
        <fullName evidence="2">RNA ligase</fullName>
    </submittedName>
</protein>
<dbReference type="SUPFAM" id="SSF56091">
    <property type="entry name" value="DNA ligase/mRNA capping enzyme, catalytic domain"/>
    <property type="match status" value="1"/>
</dbReference>
<proteinExistence type="predicted"/>
<gene>
    <name evidence="2" type="ORF">CNR37_00161</name>
</gene>
<sequence length="377" mass="41833">MSDRKLARVVIIDSLHPIEGADRIELAMVGGWQVVCQKGLYTAGCKAVYFEVDSLLPVSAEAFAFLAGSKNVVVNGEQYARIKTIKLRKQLSQGILMPMKEMGAKDTAPVDYDLTEKLGVLKYESQGEKIMNGTVGSKGGSVSLPFPSFIPKTDQTRLQNIPTMFNAARDAGELFEKSFKLDGSSMTVYSKDGVLGVASRNVGFRMQTENKGIVRTLKDYIAQVKQRGFRRAKIQTQLKADDNAFTQMAFKSGVATALVQAKLNIAIQGEMVGPSIQKNFEGVTENQFYVYDIYLIDEKRYMLPLERQLFCNRWSLKHVPLGSPHAVTLPVDVATAILDADGPSGLQGRYREGFVYKSMTRDFSFKVISNAYLLKEE</sequence>
<dbReference type="GO" id="GO:0016874">
    <property type="term" value="F:ligase activity"/>
    <property type="evidence" value="ECO:0007669"/>
    <property type="project" value="UniProtKB-KW"/>
</dbReference>
<dbReference type="Proteomes" id="UP000241096">
    <property type="component" value="Segment"/>
</dbReference>
<dbReference type="Pfam" id="PF09414">
    <property type="entry name" value="RNA_ligase"/>
    <property type="match status" value="1"/>
</dbReference>
<dbReference type="Pfam" id="PF21189">
    <property type="entry name" value="PHA02142"/>
    <property type="match status" value="1"/>
</dbReference>
<reference evidence="2 3" key="1">
    <citation type="submission" date="2017-09" db="EMBL/GenBank/DDBJ databases">
        <authorList>
            <person name="Ehlers B."/>
            <person name="Leendertz F.H."/>
        </authorList>
    </citation>
    <scope>NUCLEOTIDE SEQUENCE [LARGE SCALE GENOMIC DNA]</scope>
</reference>
<evidence type="ECO:0000313" key="2">
    <source>
        <dbReference type="EMBL" id="ATW58368.1"/>
    </source>
</evidence>
<feature type="domain" description="RNA ligase" evidence="1">
    <location>
        <begin position="180"/>
        <end position="368"/>
    </location>
</feature>
<dbReference type="InterPro" id="IPR012646">
    <property type="entry name" value="RNA_ligase_DRB0094"/>
</dbReference>
<organism evidence="2 3">
    <name type="scientific">Pseudomonas phage ventosus</name>
    <dbReference type="NCBI Taxonomy" id="2048980"/>
    <lineage>
        <taxon>Viruses</taxon>
        <taxon>Duplodnaviria</taxon>
        <taxon>Heunggongvirae</taxon>
        <taxon>Uroviricota</taxon>
        <taxon>Caudoviricetes</taxon>
        <taxon>Vandenendeviridae</taxon>
        <taxon>Gorskivirinae</taxon>
        <taxon>Ventosusvirus</taxon>
        <taxon>Ventosusvirus ventosus</taxon>
    </lineage>
</organism>